<accession>A0A0A9FPD4</accession>
<proteinExistence type="predicted"/>
<protein>
    <submittedName>
        <fullName evidence="1">Uncharacterized protein</fullName>
    </submittedName>
</protein>
<reference evidence="1" key="2">
    <citation type="journal article" date="2015" name="Data Brief">
        <title>Shoot transcriptome of the giant reed, Arundo donax.</title>
        <authorList>
            <person name="Barrero R.A."/>
            <person name="Guerrero F.D."/>
            <person name="Moolhuijzen P."/>
            <person name="Goolsby J.A."/>
            <person name="Tidwell J."/>
            <person name="Bellgard S.E."/>
            <person name="Bellgard M.I."/>
        </authorList>
    </citation>
    <scope>NUCLEOTIDE SEQUENCE</scope>
    <source>
        <tissue evidence="1">Shoot tissue taken approximately 20 cm above the soil surface</tissue>
    </source>
</reference>
<evidence type="ECO:0000313" key="1">
    <source>
        <dbReference type="EMBL" id="JAE13114.1"/>
    </source>
</evidence>
<organism evidence="1">
    <name type="scientific">Arundo donax</name>
    <name type="common">Giant reed</name>
    <name type="synonym">Donax arundinaceus</name>
    <dbReference type="NCBI Taxonomy" id="35708"/>
    <lineage>
        <taxon>Eukaryota</taxon>
        <taxon>Viridiplantae</taxon>
        <taxon>Streptophyta</taxon>
        <taxon>Embryophyta</taxon>
        <taxon>Tracheophyta</taxon>
        <taxon>Spermatophyta</taxon>
        <taxon>Magnoliopsida</taxon>
        <taxon>Liliopsida</taxon>
        <taxon>Poales</taxon>
        <taxon>Poaceae</taxon>
        <taxon>PACMAD clade</taxon>
        <taxon>Arundinoideae</taxon>
        <taxon>Arundineae</taxon>
        <taxon>Arundo</taxon>
    </lineage>
</organism>
<sequence length="43" mass="5106">MQRQAQHQLFHKVSSNCAQLYTVQYQLCVLQPVLVEFDVMPHF</sequence>
<dbReference type="AlphaFoldDB" id="A0A0A9FPD4"/>
<name>A0A0A9FPD4_ARUDO</name>
<reference evidence="1" key="1">
    <citation type="submission" date="2014-09" db="EMBL/GenBank/DDBJ databases">
        <authorList>
            <person name="Magalhaes I.L.F."/>
            <person name="Oliveira U."/>
            <person name="Santos F.R."/>
            <person name="Vidigal T.H.D.A."/>
            <person name="Brescovit A.D."/>
            <person name="Santos A.J."/>
        </authorList>
    </citation>
    <scope>NUCLEOTIDE SEQUENCE</scope>
    <source>
        <tissue evidence="1">Shoot tissue taken approximately 20 cm above the soil surface</tissue>
    </source>
</reference>
<dbReference type="EMBL" id="GBRH01184782">
    <property type="protein sequence ID" value="JAE13114.1"/>
    <property type="molecule type" value="Transcribed_RNA"/>
</dbReference>